<dbReference type="PANTHER" id="PTHR38593:SF1">
    <property type="entry name" value="BLR2558 PROTEIN"/>
    <property type="match status" value="1"/>
</dbReference>
<dbReference type="EMBL" id="SOBT01000008">
    <property type="protein sequence ID" value="TDU31787.1"/>
    <property type="molecule type" value="Genomic_DNA"/>
</dbReference>
<accession>A0A4R7PCM4</accession>
<dbReference type="PANTHER" id="PTHR38593">
    <property type="entry name" value="BLR2558 PROTEIN"/>
    <property type="match status" value="1"/>
</dbReference>
<evidence type="ECO:0000313" key="4">
    <source>
        <dbReference type="Proteomes" id="UP000295341"/>
    </source>
</evidence>
<sequence>MRPLISLYLSAALCSATPFVAVAADAPAEPMKPSAVGKMVMSADDKDFFPAAASAGMLEIETSKLALQTSQNADVKAFAKQMVEDHTKADAELKALAASRSVALPTAMSKHHQMMYDHLKDEKPGKDFDSAYQNTQVVAHKEAVTLFSKASTDSKNPEVKAWAAKTLPTLQHHGAMAKDLDQKIK</sequence>
<organism evidence="3 4">
    <name type="scientific">Panacagrimonas perspica</name>
    <dbReference type="NCBI Taxonomy" id="381431"/>
    <lineage>
        <taxon>Bacteria</taxon>
        <taxon>Pseudomonadati</taxon>
        <taxon>Pseudomonadota</taxon>
        <taxon>Gammaproteobacteria</taxon>
        <taxon>Nevskiales</taxon>
        <taxon>Nevskiaceae</taxon>
        <taxon>Panacagrimonas</taxon>
    </lineage>
</organism>
<comment type="caution">
    <text evidence="3">The sequence shown here is derived from an EMBL/GenBank/DDBJ whole genome shotgun (WGS) entry which is preliminary data.</text>
</comment>
<dbReference type="Gene3D" id="1.20.1260.10">
    <property type="match status" value="1"/>
</dbReference>
<evidence type="ECO:0000256" key="1">
    <source>
        <dbReference type="SAM" id="SignalP"/>
    </source>
</evidence>
<dbReference type="Proteomes" id="UP000295341">
    <property type="component" value="Unassembled WGS sequence"/>
</dbReference>
<dbReference type="RefSeq" id="WP_246051524.1">
    <property type="nucleotide sequence ID" value="NZ_MWIN01000012.1"/>
</dbReference>
<keyword evidence="4" id="KW-1185">Reference proteome</keyword>
<evidence type="ECO:0000259" key="2">
    <source>
        <dbReference type="Pfam" id="PF13628"/>
    </source>
</evidence>
<dbReference type="Pfam" id="PF13628">
    <property type="entry name" value="DUF4142"/>
    <property type="match status" value="1"/>
</dbReference>
<feature type="signal peptide" evidence="1">
    <location>
        <begin position="1"/>
        <end position="23"/>
    </location>
</feature>
<protein>
    <submittedName>
        <fullName evidence="3">Putative membrane protein</fullName>
    </submittedName>
</protein>
<dbReference type="InterPro" id="IPR025419">
    <property type="entry name" value="DUF4142"/>
</dbReference>
<reference evidence="3 4" key="1">
    <citation type="submission" date="2019-03" db="EMBL/GenBank/DDBJ databases">
        <title>Genomic Encyclopedia of Type Strains, Phase IV (KMG-IV): sequencing the most valuable type-strain genomes for metagenomic binning, comparative biology and taxonomic classification.</title>
        <authorList>
            <person name="Goeker M."/>
        </authorList>
    </citation>
    <scope>NUCLEOTIDE SEQUENCE [LARGE SCALE GENOMIC DNA]</scope>
    <source>
        <strain evidence="3 4">DSM 26377</strain>
    </source>
</reference>
<name>A0A4R7PCM4_9GAMM</name>
<feature type="domain" description="DUF4142" evidence="2">
    <location>
        <begin position="44"/>
        <end position="180"/>
    </location>
</feature>
<keyword evidence="1" id="KW-0732">Signal</keyword>
<dbReference type="AlphaFoldDB" id="A0A4R7PCM4"/>
<evidence type="ECO:0000313" key="3">
    <source>
        <dbReference type="EMBL" id="TDU31787.1"/>
    </source>
</evidence>
<gene>
    <name evidence="3" type="ORF">DFR24_1169</name>
</gene>
<feature type="chain" id="PRO_5030099604" evidence="1">
    <location>
        <begin position="24"/>
        <end position="185"/>
    </location>
</feature>
<dbReference type="InterPro" id="IPR012347">
    <property type="entry name" value="Ferritin-like"/>
</dbReference>
<proteinExistence type="predicted"/>